<feature type="chain" id="PRO_5001718198" description="Outer membrane protein beta-barrel domain-containing protein" evidence="1">
    <location>
        <begin position="19"/>
        <end position="224"/>
    </location>
</feature>
<dbReference type="STRING" id="1338011.BD94_2850"/>
<accession>A0A077EM88</accession>
<evidence type="ECO:0000259" key="2">
    <source>
        <dbReference type="Pfam" id="PF13568"/>
    </source>
</evidence>
<dbReference type="Proteomes" id="UP000028933">
    <property type="component" value="Chromosome"/>
</dbReference>
<reference evidence="3" key="2">
    <citation type="journal article" date="2015" name="Genome Biol. Evol.">
        <title>Complete Genome Sequence and Transcriptomic Analysis of the Novel Pathogen Elizabethkingia anophelis in Response to Oxidative Stress.</title>
        <authorList>
            <person name="Li Y."/>
            <person name="Liu Y."/>
            <person name="Chew S.C."/>
            <person name="Tay M."/>
            <person name="Salido M.M."/>
            <person name="Teo J."/>
            <person name="Lauro F.M."/>
            <person name="Givskov M."/>
            <person name="Yang L."/>
        </authorList>
    </citation>
    <scope>NUCLEOTIDE SEQUENCE</scope>
    <source>
        <strain evidence="3">NUHP1</strain>
    </source>
</reference>
<proteinExistence type="predicted"/>
<reference evidence="3" key="1">
    <citation type="journal article" date="2013" name="Lancet">
        <title>First case of E anophelis outbreak in an intensive-care unit.</title>
        <authorList>
            <person name="Teo J."/>
            <person name="Tan S.Y."/>
            <person name="Tay M."/>
            <person name="Ding Y."/>
            <person name="Kjelleberg S."/>
            <person name="Givskov M."/>
            <person name="Lin R.T."/>
            <person name="Yang L."/>
        </authorList>
    </citation>
    <scope>NUCLEOTIDE SEQUENCE [LARGE SCALE GENOMIC DNA]</scope>
    <source>
        <strain evidence="3">NUHP1</strain>
    </source>
</reference>
<feature type="signal peptide" evidence="1">
    <location>
        <begin position="1"/>
        <end position="18"/>
    </location>
</feature>
<sequence length="224" mass="24614">MKKLLFTSALALSTLSFAQIDFNNTRFGVTAGLNRSGVSNAHRPSGARYTFQAGGLALIPIGTANQFFLQPEVLFYGAGETGKDSDFKNGDRNANGYNAVYANNYISVPVYFKAYFSEAPSEFFAMAGPRFNFLVNQNVKNVPQDRPYYDPDYSGSNPNSFNGKAASFNFGIGLGLGYSLKREWEFTIKYDLGLTNTYKGLVNELSSKSKSEQVASIGVSYIFK</sequence>
<evidence type="ECO:0000256" key="1">
    <source>
        <dbReference type="SAM" id="SignalP"/>
    </source>
</evidence>
<dbReference type="KEGG" id="eao:BD94_2850"/>
<dbReference type="InterPro" id="IPR025665">
    <property type="entry name" value="Beta-barrel_OMP_2"/>
</dbReference>
<protein>
    <recommendedName>
        <fullName evidence="2">Outer membrane protein beta-barrel domain-containing protein</fullName>
    </recommendedName>
</protein>
<gene>
    <name evidence="3" type="ORF">BD94_2850</name>
</gene>
<organism evidence="3 4">
    <name type="scientific">Elizabethkingia anophelis NUHP1</name>
    <dbReference type="NCBI Taxonomy" id="1338011"/>
    <lineage>
        <taxon>Bacteria</taxon>
        <taxon>Pseudomonadati</taxon>
        <taxon>Bacteroidota</taxon>
        <taxon>Flavobacteriia</taxon>
        <taxon>Flavobacteriales</taxon>
        <taxon>Weeksellaceae</taxon>
        <taxon>Elizabethkingia</taxon>
    </lineage>
</organism>
<dbReference type="EMBL" id="CP007547">
    <property type="protein sequence ID" value="AIL46625.1"/>
    <property type="molecule type" value="Genomic_DNA"/>
</dbReference>
<dbReference type="RefSeq" id="WP_024565812.1">
    <property type="nucleotide sequence ID" value="NZ_CP007547.1"/>
</dbReference>
<dbReference type="eggNOG" id="COG3637">
    <property type="taxonomic scope" value="Bacteria"/>
</dbReference>
<name>A0A077EM88_9FLAO</name>
<evidence type="ECO:0000313" key="4">
    <source>
        <dbReference type="Proteomes" id="UP000028933"/>
    </source>
</evidence>
<evidence type="ECO:0000313" key="3">
    <source>
        <dbReference type="EMBL" id="AIL46625.1"/>
    </source>
</evidence>
<keyword evidence="1" id="KW-0732">Signal</keyword>
<dbReference type="HOGENOM" id="CLU_082049_4_2_10"/>
<dbReference type="Pfam" id="PF13568">
    <property type="entry name" value="OMP_b-brl_2"/>
    <property type="match status" value="1"/>
</dbReference>
<feature type="domain" description="Outer membrane protein beta-barrel" evidence="2">
    <location>
        <begin position="17"/>
        <end position="198"/>
    </location>
</feature>
<dbReference type="AlphaFoldDB" id="A0A077EM88"/>